<dbReference type="InterPro" id="IPR029035">
    <property type="entry name" value="DHS-like_NAD/FAD-binding_dom"/>
</dbReference>
<feature type="domain" description="Thiamine pyrophosphate enzyme central" evidence="1">
    <location>
        <begin position="2"/>
        <end position="57"/>
    </location>
</feature>
<dbReference type="Gene3D" id="3.40.50.1220">
    <property type="entry name" value="TPP-binding domain"/>
    <property type="match status" value="1"/>
</dbReference>
<accession>K6BZC6</accession>
<evidence type="ECO:0000259" key="1">
    <source>
        <dbReference type="Pfam" id="PF00205"/>
    </source>
</evidence>
<organism evidence="2 3">
    <name type="scientific">Neobacillus bataviensis LMG 21833</name>
    <dbReference type="NCBI Taxonomy" id="1117379"/>
    <lineage>
        <taxon>Bacteria</taxon>
        <taxon>Bacillati</taxon>
        <taxon>Bacillota</taxon>
        <taxon>Bacilli</taxon>
        <taxon>Bacillales</taxon>
        <taxon>Bacillaceae</taxon>
        <taxon>Neobacillus</taxon>
    </lineage>
</organism>
<gene>
    <name evidence="2" type="ORF">BABA_23515</name>
</gene>
<evidence type="ECO:0000313" key="2">
    <source>
        <dbReference type="EMBL" id="EKN64270.1"/>
    </source>
</evidence>
<dbReference type="SUPFAM" id="SSF52467">
    <property type="entry name" value="DHS-like NAD/FAD-binding domain"/>
    <property type="match status" value="1"/>
</dbReference>
<dbReference type="OrthoDB" id="4494979at2"/>
<dbReference type="Proteomes" id="UP000006316">
    <property type="component" value="Unassembled WGS sequence"/>
</dbReference>
<sequence length="89" mass="9972">MVLGLGTRFSQITTQEYTLLTDTANLIHVDISPDEIGKVHTPSLAIAADINEFLKHLLPNIEANNNPTRIQLVSTLHEQYIEYSTPKQD</sequence>
<keyword evidence="3" id="KW-1185">Reference proteome</keyword>
<dbReference type="Pfam" id="PF00205">
    <property type="entry name" value="TPP_enzyme_M"/>
    <property type="match status" value="1"/>
</dbReference>
<dbReference type="RefSeq" id="WP_007087694.1">
    <property type="nucleotide sequence ID" value="NZ_AJLS01000148.1"/>
</dbReference>
<name>K6BZC6_9BACI</name>
<dbReference type="InterPro" id="IPR012000">
    <property type="entry name" value="Thiamin_PyroP_enz_cen_dom"/>
</dbReference>
<dbReference type="STRING" id="1117379.BABA_23515"/>
<protein>
    <submittedName>
        <fullName evidence="2">Thiamine pyrophosphate protein</fullName>
    </submittedName>
</protein>
<dbReference type="AlphaFoldDB" id="K6BZC6"/>
<dbReference type="eggNOG" id="COG0028">
    <property type="taxonomic scope" value="Bacteria"/>
</dbReference>
<evidence type="ECO:0000313" key="3">
    <source>
        <dbReference type="Proteomes" id="UP000006316"/>
    </source>
</evidence>
<dbReference type="GO" id="GO:0030976">
    <property type="term" value="F:thiamine pyrophosphate binding"/>
    <property type="evidence" value="ECO:0007669"/>
    <property type="project" value="InterPro"/>
</dbReference>
<dbReference type="EMBL" id="AJLS01000148">
    <property type="protein sequence ID" value="EKN64270.1"/>
    <property type="molecule type" value="Genomic_DNA"/>
</dbReference>
<proteinExistence type="predicted"/>
<reference evidence="2 3" key="1">
    <citation type="journal article" date="2012" name="Front. Microbiol.">
        <title>Redundancy and modularity in membrane-associated dissimilatory nitrate reduction in Bacillus.</title>
        <authorList>
            <person name="Heylen K."/>
            <person name="Keltjens J."/>
        </authorList>
    </citation>
    <scope>NUCLEOTIDE SEQUENCE [LARGE SCALE GENOMIC DNA]</scope>
    <source>
        <strain evidence="3">LMG 21833T</strain>
    </source>
</reference>
<comment type="caution">
    <text evidence="2">The sequence shown here is derived from an EMBL/GenBank/DDBJ whole genome shotgun (WGS) entry which is preliminary data.</text>
</comment>
<dbReference type="GO" id="GO:0000287">
    <property type="term" value="F:magnesium ion binding"/>
    <property type="evidence" value="ECO:0007669"/>
    <property type="project" value="InterPro"/>
</dbReference>